<dbReference type="Pfam" id="PF14497">
    <property type="entry name" value="GST_C_3"/>
    <property type="match status" value="1"/>
</dbReference>
<sequence>MVRPYELFYWPTIQGRGEFVRLALEEAGVDYIDVAREPGGMARLMAAMDGPDHPPFAPPFLKANGLTIGQTANILLFLGQHHGLAPSEEAGGLWVHQLQLTIADLVAEVHETHHPIATSLYYEDQRPEAKRRSADFIETRIPKFLDYFEGILARPEPKDYLTGDTLTYADLSLFQLVEGLRYAFPATMGRIDAGYPLLGALRDRVAARPRIAAYLKSKRRIAFNEEGIFRHYPELEQQEK</sequence>
<dbReference type="SUPFAM" id="SSF47616">
    <property type="entry name" value="GST C-terminal domain-like"/>
    <property type="match status" value="1"/>
</dbReference>
<gene>
    <name evidence="3" type="ORF">ACFPO9_08505</name>
</gene>
<dbReference type="RefSeq" id="WP_379769448.1">
    <property type="nucleotide sequence ID" value="NZ_JBHSMZ010000005.1"/>
</dbReference>
<dbReference type="SUPFAM" id="SSF52833">
    <property type="entry name" value="Thioredoxin-like"/>
    <property type="match status" value="1"/>
</dbReference>
<evidence type="ECO:0000313" key="4">
    <source>
        <dbReference type="Proteomes" id="UP001596086"/>
    </source>
</evidence>
<protein>
    <submittedName>
        <fullName evidence="3">Glutathione S-transferase</fullName>
    </submittedName>
</protein>
<evidence type="ECO:0000259" key="2">
    <source>
        <dbReference type="PROSITE" id="PS50405"/>
    </source>
</evidence>
<dbReference type="EMBL" id="JBHSMZ010000005">
    <property type="protein sequence ID" value="MFC5548549.1"/>
    <property type="molecule type" value="Genomic_DNA"/>
</dbReference>
<feature type="domain" description="GST C-terminal" evidence="2">
    <location>
        <begin position="92"/>
        <end position="235"/>
    </location>
</feature>
<dbReference type="InterPro" id="IPR010987">
    <property type="entry name" value="Glutathione-S-Trfase_C-like"/>
</dbReference>
<dbReference type="InterPro" id="IPR036282">
    <property type="entry name" value="Glutathione-S-Trfase_C_sf"/>
</dbReference>
<dbReference type="PROSITE" id="PS50404">
    <property type="entry name" value="GST_NTER"/>
    <property type="match status" value="1"/>
</dbReference>
<dbReference type="CDD" id="cd03192">
    <property type="entry name" value="GST_C_Sigma_like"/>
    <property type="match status" value="1"/>
</dbReference>
<organism evidence="3 4">
    <name type="scientific">Massilia aerilata</name>
    <dbReference type="NCBI Taxonomy" id="453817"/>
    <lineage>
        <taxon>Bacteria</taxon>
        <taxon>Pseudomonadati</taxon>
        <taxon>Pseudomonadota</taxon>
        <taxon>Betaproteobacteria</taxon>
        <taxon>Burkholderiales</taxon>
        <taxon>Oxalobacteraceae</taxon>
        <taxon>Telluria group</taxon>
        <taxon>Massilia</taxon>
    </lineage>
</organism>
<dbReference type="InterPro" id="IPR004045">
    <property type="entry name" value="Glutathione_S-Trfase_N"/>
</dbReference>
<evidence type="ECO:0000259" key="1">
    <source>
        <dbReference type="PROSITE" id="PS50404"/>
    </source>
</evidence>
<dbReference type="Gene3D" id="3.40.30.10">
    <property type="entry name" value="Glutaredoxin"/>
    <property type="match status" value="1"/>
</dbReference>
<dbReference type="InterPro" id="IPR004046">
    <property type="entry name" value="GST_C"/>
</dbReference>
<dbReference type="InterPro" id="IPR036249">
    <property type="entry name" value="Thioredoxin-like_sf"/>
</dbReference>
<evidence type="ECO:0000313" key="3">
    <source>
        <dbReference type="EMBL" id="MFC5548549.1"/>
    </source>
</evidence>
<dbReference type="PANTHER" id="PTHR11571">
    <property type="entry name" value="GLUTATHIONE S-TRANSFERASE"/>
    <property type="match status" value="1"/>
</dbReference>
<dbReference type="CDD" id="cd03039">
    <property type="entry name" value="GST_N_Sigma_like"/>
    <property type="match status" value="1"/>
</dbReference>
<dbReference type="Gene3D" id="1.20.1050.10">
    <property type="match status" value="1"/>
</dbReference>
<dbReference type="InterPro" id="IPR050213">
    <property type="entry name" value="GST_superfamily"/>
</dbReference>
<dbReference type="Proteomes" id="UP001596086">
    <property type="component" value="Unassembled WGS sequence"/>
</dbReference>
<dbReference type="PANTHER" id="PTHR11571:SF263">
    <property type="entry name" value="GLUTATHIONE S-TRANSFERASE"/>
    <property type="match status" value="1"/>
</dbReference>
<keyword evidence="4" id="KW-1185">Reference proteome</keyword>
<name>A0ABW0RUP8_9BURK</name>
<feature type="domain" description="GST N-terminal" evidence="1">
    <location>
        <begin position="4"/>
        <end position="86"/>
    </location>
</feature>
<dbReference type="PROSITE" id="PS50405">
    <property type="entry name" value="GST_CTER"/>
    <property type="match status" value="1"/>
</dbReference>
<comment type="caution">
    <text evidence="3">The sequence shown here is derived from an EMBL/GenBank/DDBJ whole genome shotgun (WGS) entry which is preliminary data.</text>
</comment>
<accession>A0ABW0RUP8</accession>
<proteinExistence type="predicted"/>
<reference evidence="4" key="1">
    <citation type="journal article" date="2019" name="Int. J. Syst. Evol. Microbiol.">
        <title>The Global Catalogue of Microorganisms (GCM) 10K type strain sequencing project: providing services to taxonomists for standard genome sequencing and annotation.</title>
        <authorList>
            <consortium name="The Broad Institute Genomics Platform"/>
            <consortium name="The Broad Institute Genome Sequencing Center for Infectious Disease"/>
            <person name="Wu L."/>
            <person name="Ma J."/>
        </authorList>
    </citation>
    <scope>NUCLEOTIDE SEQUENCE [LARGE SCALE GENOMIC DNA]</scope>
    <source>
        <strain evidence="4">CGMCC 4.5798</strain>
    </source>
</reference>